<dbReference type="InterPro" id="IPR050818">
    <property type="entry name" value="KCNH_animal-type"/>
</dbReference>
<evidence type="ECO:0000256" key="1">
    <source>
        <dbReference type="ARBA" id="ARBA00004141"/>
    </source>
</evidence>
<organism evidence="11 12">
    <name type="scientific">Polarella glacialis</name>
    <name type="common">Dinoflagellate</name>
    <dbReference type="NCBI Taxonomy" id="89957"/>
    <lineage>
        <taxon>Eukaryota</taxon>
        <taxon>Sar</taxon>
        <taxon>Alveolata</taxon>
        <taxon>Dinophyceae</taxon>
        <taxon>Suessiales</taxon>
        <taxon>Suessiaceae</taxon>
        <taxon>Polarella</taxon>
    </lineage>
</organism>
<dbReference type="PANTHER" id="PTHR10217">
    <property type="entry name" value="VOLTAGE AND LIGAND GATED POTASSIUM CHANNEL"/>
    <property type="match status" value="1"/>
</dbReference>
<keyword evidence="2" id="KW-0813">Transport</keyword>
<dbReference type="Gene3D" id="1.10.287.70">
    <property type="match status" value="1"/>
</dbReference>
<dbReference type="CDD" id="cd00038">
    <property type="entry name" value="CAP_ED"/>
    <property type="match status" value="1"/>
</dbReference>
<keyword evidence="4 9" id="KW-1133">Transmembrane helix</keyword>
<feature type="transmembrane region" description="Helical" evidence="9">
    <location>
        <begin position="494"/>
        <end position="514"/>
    </location>
</feature>
<feature type="domain" description="Cyclic nucleotide-binding" evidence="10">
    <location>
        <begin position="635"/>
        <end position="711"/>
    </location>
</feature>
<name>A0A813FQA3_POLGL</name>
<feature type="compositionally biased region" description="Basic residues" evidence="8">
    <location>
        <begin position="773"/>
        <end position="786"/>
    </location>
</feature>
<evidence type="ECO:0000259" key="10">
    <source>
        <dbReference type="PROSITE" id="PS50042"/>
    </source>
</evidence>
<keyword evidence="7" id="KW-0175">Coiled coil</keyword>
<keyword evidence="5" id="KW-0406">Ion transport</keyword>
<evidence type="ECO:0000256" key="6">
    <source>
        <dbReference type="ARBA" id="ARBA00023136"/>
    </source>
</evidence>
<evidence type="ECO:0000256" key="3">
    <source>
        <dbReference type="ARBA" id="ARBA00022692"/>
    </source>
</evidence>
<keyword evidence="12" id="KW-1185">Reference proteome</keyword>
<evidence type="ECO:0000256" key="9">
    <source>
        <dbReference type="SAM" id="Phobius"/>
    </source>
</evidence>
<comment type="subcellular location">
    <subcellularLocation>
        <location evidence="1">Membrane</location>
        <topology evidence="1">Multi-pass membrane protein</topology>
    </subcellularLocation>
</comment>
<feature type="coiled-coil region" evidence="7">
    <location>
        <begin position="27"/>
        <end position="54"/>
    </location>
</feature>
<evidence type="ECO:0000313" key="11">
    <source>
        <dbReference type="EMBL" id="CAE8612810.1"/>
    </source>
</evidence>
<dbReference type="GO" id="GO:0042391">
    <property type="term" value="P:regulation of membrane potential"/>
    <property type="evidence" value="ECO:0007669"/>
    <property type="project" value="TreeGrafter"/>
</dbReference>
<evidence type="ECO:0000313" key="12">
    <source>
        <dbReference type="Proteomes" id="UP000654075"/>
    </source>
</evidence>
<comment type="caution">
    <text evidence="11">The sequence shown here is derived from an EMBL/GenBank/DDBJ whole genome shotgun (WGS) entry which is preliminary data.</text>
</comment>
<evidence type="ECO:0000256" key="7">
    <source>
        <dbReference type="SAM" id="Coils"/>
    </source>
</evidence>
<feature type="region of interest" description="Disordered" evidence="8">
    <location>
        <begin position="767"/>
        <end position="786"/>
    </location>
</feature>
<dbReference type="Gene3D" id="2.60.120.10">
    <property type="entry name" value="Jelly Rolls"/>
    <property type="match status" value="1"/>
</dbReference>
<evidence type="ECO:0000256" key="2">
    <source>
        <dbReference type="ARBA" id="ARBA00022448"/>
    </source>
</evidence>
<feature type="transmembrane region" description="Helical" evidence="9">
    <location>
        <begin position="425"/>
        <end position="445"/>
    </location>
</feature>
<dbReference type="OrthoDB" id="421226at2759"/>
<dbReference type="InterPro" id="IPR018490">
    <property type="entry name" value="cNMP-bd_dom_sf"/>
</dbReference>
<dbReference type="SUPFAM" id="SSF81324">
    <property type="entry name" value="Voltage-gated potassium channels"/>
    <property type="match status" value="1"/>
</dbReference>
<dbReference type="EMBL" id="CAJNNV010025166">
    <property type="protein sequence ID" value="CAE8612810.1"/>
    <property type="molecule type" value="Genomic_DNA"/>
</dbReference>
<evidence type="ECO:0000256" key="8">
    <source>
        <dbReference type="SAM" id="MobiDB-lite"/>
    </source>
</evidence>
<feature type="region of interest" description="Disordered" evidence="8">
    <location>
        <begin position="168"/>
        <end position="190"/>
    </location>
</feature>
<feature type="transmembrane region" description="Helical" evidence="9">
    <location>
        <begin position="465"/>
        <end position="487"/>
    </location>
</feature>
<reference evidence="11" key="1">
    <citation type="submission" date="2021-02" db="EMBL/GenBank/DDBJ databases">
        <authorList>
            <person name="Dougan E. K."/>
            <person name="Rhodes N."/>
            <person name="Thang M."/>
            <person name="Chan C."/>
        </authorList>
    </citation>
    <scope>NUCLEOTIDE SEQUENCE</scope>
</reference>
<accession>A0A813FQA3</accession>
<keyword evidence="3 9" id="KW-0812">Transmembrane</keyword>
<dbReference type="GO" id="GO:0005249">
    <property type="term" value="F:voltage-gated potassium channel activity"/>
    <property type="evidence" value="ECO:0007669"/>
    <property type="project" value="TreeGrafter"/>
</dbReference>
<proteinExistence type="predicted"/>
<sequence length="786" mass="88656">MNQFGHRISVTLAKLAEELTAEHEGLAAEAAERIQHLELELLGAQQETKKLLEENNKIASEVFESFHDEVSDHKCINDHGQPLSVVPAFSEPQLMPMPNSLNRTLLGSSALLCNHDEVLDHQCINDHGQPLSVVPAFCEPQLMPMSNSPNRTLLGSRLGLQFKISRSASQPNADLPGQPSEAVDQPPALKSDATESAAVFSLHPFWQQRLVSGKGLLSKDNKTSALRSLATSRGPICNNKSGGLDEDTDNPSSFRSYLQRLQPVIVSPQSSFRMTWDAIASIAIMYESVAIPLFFFGIQSSTTVKVCSWFLRVFWSIDLPLSCLTGYFRLGDQPEMRADRVVLTYLRTWALPDTLLLLLDWLEPLLATSDGQAPASGRKFLTAARLFKLMRLWRLLRRITLPDAVFVRLGKSDIQLVVFGMVRSLIFLLWVNHVMACIFYGLALSDMNEGNWVKDYGMLTSEPSIDAYIAALYWSLGNFTGSTNIYPVSQSERIYGIVCLFLAFMLSAMLVSSITSSLTRLEIATAKVSGKLNSLKRYLNDNDISSHVSMRVQRNATYALQEQQKRTPEAEVELLSLISEPLRVELNFEIRMPHLKCHPFFEFYGMLCPTLMRQVCHTCLCRLSPSRGDVLFSAQEDSEQQAMFVVADGRLNYYRMNELDHGYSNSVPEVLREGDWAAEQVLWTNWTHRGMLRAKTDCVIITLQARSFHSITQNFQSNLFYPILYGQAFVQKLNATLPDELTDLEDKDMNIRRMAYGFCFPQDEIGQGQGRSRFSRSRSRSRFSYP</sequence>
<dbReference type="PANTHER" id="PTHR10217:SF435">
    <property type="entry name" value="POTASSIUM VOLTAGE-GATED CHANNEL PROTEIN EAG"/>
    <property type="match status" value="1"/>
</dbReference>
<evidence type="ECO:0000256" key="5">
    <source>
        <dbReference type="ARBA" id="ARBA00023065"/>
    </source>
</evidence>
<dbReference type="GO" id="GO:0005886">
    <property type="term" value="C:plasma membrane"/>
    <property type="evidence" value="ECO:0007669"/>
    <property type="project" value="TreeGrafter"/>
</dbReference>
<dbReference type="InterPro" id="IPR014710">
    <property type="entry name" value="RmlC-like_jellyroll"/>
</dbReference>
<dbReference type="SUPFAM" id="SSF51206">
    <property type="entry name" value="cAMP-binding domain-like"/>
    <property type="match status" value="1"/>
</dbReference>
<keyword evidence="6 9" id="KW-0472">Membrane</keyword>
<dbReference type="InterPro" id="IPR000595">
    <property type="entry name" value="cNMP-bd_dom"/>
</dbReference>
<protein>
    <recommendedName>
        <fullName evidence="10">Cyclic nucleotide-binding domain-containing protein</fullName>
    </recommendedName>
</protein>
<dbReference type="PROSITE" id="PS50042">
    <property type="entry name" value="CNMP_BINDING_3"/>
    <property type="match status" value="1"/>
</dbReference>
<dbReference type="Proteomes" id="UP000654075">
    <property type="component" value="Unassembled WGS sequence"/>
</dbReference>
<evidence type="ECO:0000256" key="4">
    <source>
        <dbReference type="ARBA" id="ARBA00022989"/>
    </source>
</evidence>
<dbReference type="InterPro" id="IPR005821">
    <property type="entry name" value="Ion_trans_dom"/>
</dbReference>
<gene>
    <name evidence="11" type="ORF">PGLA1383_LOCUS30598</name>
</gene>
<feature type="transmembrane region" description="Helical" evidence="9">
    <location>
        <begin position="278"/>
        <end position="297"/>
    </location>
</feature>
<dbReference type="AlphaFoldDB" id="A0A813FQA3"/>
<dbReference type="Pfam" id="PF00520">
    <property type="entry name" value="Ion_trans"/>
    <property type="match status" value="1"/>
</dbReference>